<accession>A0ABT5YWB1</accession>
<organism evidence="1 2">
    <name type="scientific">Streptantibioticus ferralitis</name>
    <dbReference type="NCBI Taxonomy" id="236510"/>
    <lineage>
        <taxon>Bacteria</taxon>
        <taxon>Bacillati</taxon>
        <taxon>Actinomycetota</taxon>
        <taxon>Actinomycetes</taxon>
        <taxon>Kitasatosporales</taxon>
        <taxon>Streptomycetaceae</taxon>
        <taxon>Streptantibioticus</taxon>
    </lineage>
</organism>
<proteinExistence type="predicted"/>
<comment type="caution">
    <text evidence="1">The sequence shown here is derived from an EMBL/GenBank/DDBJ whole genome shotgun (WGS) entry which is preliminary data.</text>
</comment>
<evidence type="ECO:0000313" key="1">
    <source>
        <dbReference type="EMBL" id="MDF2255135.1"/>
    </source>
</evidence>
<name>A0ABT5YWB1_9ACTN</name>
<reference evidence="1 2" key="1">
    <citation type="submission" date="2023-03" db="EMBL/GenBank/DDBJ databases">
        <title>Draft genome sequence of type strain Streptomyces ferralitis JCM 14344.</title>
        <authorList>
            <person name="Klaysubun C."/>
            <person name="Duangmal K."/>
        </authorList>
    </citation>
    <scope>NUCLEOTIDE SEQUENCE [LARGE SCALE GENOMIC DNA]</scope>
    <source>
        <strain evidence="1 2">JCM 14344</strain>
    </source>
</reference>
<dbReference type="RefSeq" id="WP_275808873.1">
    <property type="nucleotide sequence ID" value="NZ_BAAANM010000012.1"/>
</dbReference>
<gene>
    <name evidence="1" type="ORF">P2L57_05145</name>
</gene>
<dbReference type="Proteomes" id="UP001220022">
    <property type="component" value="Unassembled WGS sequence"/>
</dbReference>
<dbReference type="EMBL" id="JARHTQ010000002">
    <property type="protein sequence ID" value="MDF2255135.1"/>
    <property type="molecule type" value="Genomic_DNA"/>
</dbReference>
<keyword evidence="2" id="KW-1185">Reference proteome</keyword>
<protein>
    <submittedName>
        <fullName evidence="1">Uncharacterized protein</fullName>
    </submittedName>
</protein>
<sequence>MTAPLGIPISRWLYDIEPTAEGCTVTETSWLRVPLYIRRPEDRR</sequence>
<evidence type="ECO:0000313" key="2">
    <source>
        <dbReference type="Proteomes" id="UP001220022"/>
    </source>
</evidence>